<evidence type="ECO:0000256" key="1">
    <source>
        <dbReference type="SAM" id="Phobius"/>
    </source>
</evidence>
<keyword evidence="1" id="KW-0812">Transmembrane</keyword>
<dbReference type="PANTHER" id="PTHR37806:SF1">
    <property type="entry name" value="PEPTIDASE C39-LIKE DOMAIN-CONTAINING PROTEIN"/>
    <property type="match status" value="1"/>
</dbReference>
<keyword evidence="1" id="KW-0472">Membrane</keyword>
<sequence>MKKGSIKYYLTAVLSVLFVITTIAVVVFNTGWVSSKSNEYFLQNTNHKTEKCLSVPYMNQSDEYPTGCEIVSAAMVLQYYQYDIPVNQLIDCYLDKQEIWSSGGKLYGGNPNEVFVGDPRNSNSYGCYAPVITNMLNQVLTNHTAKTLNNISLEKLANDYISKGQPVLVWVTIDMKSSYEGTKIYQQDGSTFQWIAPEHCMVFIGYDEESYYFNDPYQNHGVVQYPKELVQQRYQEMQQQAVIVTPN</sequence>
<dbReference type="Pfam" id="PF13529">
    <property type="entry name" value="Peptidase_C39_2"/>
    <property type="match status" value="1"/>
</dbReference>
<gene>
    <name evidence="3" type="ORF">H8Z77_07620</name>
</gene>
<keyword evidence="1" id="KW-1133">Transmembrane helix</keyword>
<accession>A0ABR7IRW4</accession>
<evidence type="ECO:0000313" key="3">
    <source>
        <dbReference type="EMBL" id="MBC5787883.1"/>
    </source>
</evidence>
<feature type="domain" description="Peptidase C39-like" evidence="2">
    <location>
        <begin position="53"/>
        <end position="217"/>
    </location>
</feature>
<protein>
    <submittedName>
        <fullName evidence="3">C39 family peptidase</fullName>
    </submittedName>
</protein>
<dbReference type="Gene3D" id="3.90.70.10">
    <property type="entry name" value="Cysteine proteinases"/>
    <property type="match status" value="1"/>
</dbReference>
<comment type="caution">
    <text evidence="3">The sequence shown here is derived from an EMBL/GenBank/DDBJ whole genome shotgun (WGS) entry which is preliminary data.</text>
</comment>
<feature type="transmembrane region" description="Helical" evidence="1">
    <location>
        <begin position="12"/>
        <end position="33"/>
    </location>
</feature>
<reference evidence="3 4" key="1">
    <citation type="submission" date="2020-08" db="EMBL/GenBank/DDBJ databases">
        <title>Genome public.</title>
        <authorList>
            <person name="Liu C."/>
            <person name="Sun Q."/>
        </authorList>
    </citation>
    <scope>NUCLEOTIDE SEQUENCE [LARGE SCALE GENOMIC DNA]</scope>
    <source>
        <strain evidence="3 4">NSJ-27</strain>
    </source>
</reference>
<keyword evidence="4" id="KW-1185">Reference proteome</keyword>
<name>A0ABR7IRW4_9CLOT</name>
<dbReference type="EMBL" id="JACOQK010000001">
    <property type="protein sequence ID" value="MBC5787883.1"/>
    <property type="molecule type" value="Genomic_DNA"/>
</dbReference>
<dbReference type="SUPFAM" id="SSF54001">
    <property type="entry name" value="Cysteine proteinases"/>
    <property type="match status" value="1"/>
</dbReference>
<dbReference type="RefSeq" id="WP_186996651.1">
    <property type="nucleotide sequence ID" value="NZ_JACOQK010000001.1"/>
</dbReference>
<dbReference type="InterPro" id="IPR038765">
    <property type="entry name" value="Papain-like_cys_pep_sf"/>
</dbReference>
<proteinExistence type="predicted"/>
<dbReference type="PANTHER" id="PTHR37806">
    <property type="entry name" value="LMO0724 PROTEIN"/>
    <property type="match status" value="1"/>
</dbReference>
<dbReference type="Proteomes" id="UP000649151">
    <property type="component" value="Unassembled WGS sequence"/>
</dbReference>
<organism evidence="3 4">
    <name type="scientific">Clostridium facile</name>
    <dbReference type="NCBI Taxonomy" id="2763035"/>
    <lineage>
        <taxon>Bacteria</taxon>
        <taxon>Bacillati</taxon>
        <taxon>Bacillota</taxon>
        <taxon>Clostridia</taxon>
        <taxon>Eubacteriales</taxon>
        <taxon>Clostridiaceae</taxon>
        <taxon>Clostridium</taxon>
    </lineage>
</organism>
<evidence type="ECO:0000259" key="2">
    <source>
        <dbReference type="Pfam" id="PF13529"/>
    </source>
</evidence>
<dbReference type="InterPro" id="IPR039564">
    <property type="entry name" value="Peptidase_C39-like"/>
</dbReference>
<evidence type="ECO:0000313" key="4">
    <source>
        <dbReference type="Proteomes" id="UP000649151"/>
    </source>
</evidence>